<organism evidence="2 3">
    <name type="scientific">Allomyces macrogynus (strain ATCC 38327)</name>
    <name type="common">Allomyces javanicus var. macrogynus</name>
    <dbReference type="NCBI Taxonomy" id="578462"/>
    <lineage>
        <taxon>Eukaryota</taxon>
        <taxon>Fungi</taxon>
        <taxon>Fungi incertae sedis</taxon>
        <taxon>Blastocladiomycota</taxon>
        <taxon>Blastocladiomycetes</taxon>
        <taxon>Blastocladiales</taxon>
        <taxon>Blastocladiaceae</taxon>
        <taxon>Allomyces</taxon>
    </lineage>
</organism>
<evidence type="ECO:0000313" key="3">
    <source>
        <dbReference type="Proteomes" id="UP000054350"/>
    </source>
</evidence>
<reference evidence="3" key="2">
    <citation type="submission" date="2009-11" db="EMBL/GenBank/DDBJ databases">
        <title>The Genome Sequence of Allomyces macrogynus strain ATCC 38327.</title>
        <authorList>
            <consortium name="The Broad Institute Genome Sequencing Platform"/>
            <person name="Russ C."/>
            <person name="Cuomo C."/>
            <person name="Shea T."/>
            <person name="Young S.K."/>
            <person name="Zeng Q."/>
            <person name="Koehrsen M."/>
            <person name="Haas B."/>
            <person name="Borodovsky M."/>
            <person name="Guigo R."/>
            <person name="Alvarado L."/>
            <person name="Berlin A."/>
            <person name="Borenstein D."/>
            <person name="Chen Z."/>
            <person name="Engels R."/>
            <person name="Freedman E."/>
            <person name="Gellesch M."/>
            <person name="Goldberg J."/>
            <person name="Griggs A."/>
            <person name="Gujja S."/>
            <person name="Heiman D."/>
            <person name="Hepburn T."/>
            <person name="Howarth C."/>
            <person name="Jen D."/>
            <person name="Larson L."/>
            <person name="Lewis B."/>
            <person name="Mehta T."/>
            <person name="Park D."/>
            <person name="Pearson M."/>
            <person name="Roberts A."/>
            <person name="Saif S."/>
            <person name="Shenoy N."/>
            <person name="Sisk P."/>
            <person name="Stolte C."/>
            <person name="Sykes S."/>
            <person name="Walk T."/>
            <person name="White J."/>
            <person name="Yandava C."/>
            <person name="Burger G."/>
            <person name="Gray M.W."/>
            <person name="Holland P.W.H."/>
            <person name="King N."/>
            <person name="Lang F.B.F."/>
            <person name="Roger A.J."/>
            <person name="Ruiz-Trillo I."/>
            <person name="Lander E."/>
            <person name="Nusbaum C."/>
        </authorList>
    </citation>
    <scope>NUCLEOTIDE SEQUENCE [LARGE SCALE GENOMIC DNA]</scope>
    <source>
        <strain evidence="3">ATCC 38327</strain>
    </source>
</reference>
<reference evidence="2 3" key="1">
    <citation type="submission" date="2009-11" db="EMBL/GenBank/DDBJ databases">
        <title>Annotation of Allomyces macrogynus ATCC 38327.</title>
        <authorList>
            <consortium name="The Broad Institute Genome Sequencing Platform"/>
            <person name="Russ C."/>
            <person name="Cuomo C."/>
            <person name="Burger G."/>
            <person name="Gray M.W."/>
            <person name="Holland P.W.H."/>
            <person name="King N."/>
            <person name="Lang F.B.F."/>
            <person name="Roger A.J."/>
            <person name="Ruiz-Trillo I."/>
            <person name="Young S.K."/>
            <person name="Zeng Q."/>
            <person name="Gargeya S."/>
            <person name="Fitzgerald M."/>
            <person name="Haas B."/>
            <person name="Abouelleil A."/>
            <person name="Alvarado L."/>
            <person name="Arachchi H.M."/>
            <person name="Berlin A."/>
            <person name="Chapman S.B."/>
            <person name="Gearin G."/>
            <person name="Goldberg J."/>
            <person name="Griggs A."/>
            <person name="Gujja S."/>
            <person name="Hansen M."/>
            <person name="Heiman D."/>
            <person name="Howarth C."/>
            <person name="Larimer J."/>
            <person name="Lui A."/>
            <person name="MacDonald P.J.P."/>
            <person name="McCowen C."/>
            <person name="Montmayeur A."/>
            <person name="Murphy C."/>
            <person name="Neiman D."/>
            <person name="Pearson M."/>
            <person name="Priest M."/>
            <person name="Roberts A."/>
            <person name="Saif S."/>
            <person name="Shea T."/>
            <person name="Sisk P."/>
            <person name="Stolte C."/>
            <person name="Sykes S."/>
            <person name="Wortman J."/>
            <person name="Nusbaum C."/>
            <person name="Birren B."/>
        </authorList>
    </citation>
    <scope>NUCLEOTIDE SEQUENCE [LARGE SCALE GENOMIC DNA]</scope>
    <source>
        <strain evidence="2 3">ATCC 38327</strain>
    </source>
</reference>
<accession>A0A0L0T5B9</accession>
<protein>
    <submittedName>
        <fullName evidence="2">Uncharacterized protein</fullName>
    </submittedName>
</protein>
<keyword evidence="3" id="KW-1185">Reference proteome</keyword>
<dbReference type="VEuPathDB" id="FungiDB:AMAG_20143"/>
<evidence type="ECO:0000313" key="2">
    <source>
        <dbReference type="EMBL" id="KNE69945.1"/>
    </source>
</evidence>
<gene>
    <name evidence="2" type="ORF">AMAG_20143</name>
</gene>
<name>A0A0L0T5B9_ALLM3</name>
<proteinExistence type="predicted"/>
<dbReference type="EMBL" id="GG745363">
    <property type="protein sequence ID" value="KNE69945.1"/>
    <property type="molecule type" value="Genomic_DNA"/>
</dbReference>
<evidence type="ECO:0000256" key="1">
    <source>
        <dbReference type="SAM" id="MobiDB-lite"/>
    </source>
</evidence>
<dbReference type="AlphaFoldDB" id="A0A0L0T5B9"/>
<feature type="compositionally biased region" description="Pro residues" evidence="1">
    <location>
        <begin position="77"/>
        <end position="108"/>
    </location>
</feature>
<dbReference type="Proteomes" id="UP000054350">
    <property type="component" value="Unassembled WGS sequence"/>
</dbReference>
<sequence length="108" mass="12134">METICARVSSQETWKWEDSVDHDDDGTNCAKNAESNPEFNLCRFVLFQHAHLHYDPYKSRNPPLSSIHPLTTRVPSQIPPPVPHSAPLTRTPPPPPGPYPSPLEPAHH</sequence>
<feature type="region of interest" description="Disordered" evidence="1">
    <location>
        <begin position="59"/>
        <end position="108"/>
    </location>
</feature>